<evidence type="ECO:0000313" key="1">
    <source>
        <dbReference type="EMBL" id="KKZ60676.1"/>
    </source>
</evidence>
<name>A0A0G2J782_9EURO</name>
<gene>
    <name evidence="1" type="ORF">EMCG_04660</name>
</gene>
<dbReference type="AlphaFoldDB" id="A0A0G2J782"/>
<evidence type="ECO:0008006" key="3">
    <source>
        <dbReference type="Google" id="ProtNLM"/>
    </source>
</evidence>
<accession>A0A0G2J782</accession>
<protein>
    <recommendedName>
        <fullName evidence="3">Peptidase C13 family protein</fullName>
    </recommendedName>
</protein>
<dbReference type="EMBL" id="LCZI01001496">
    <property type="protein sequence ID" value="KKZ60676.1"/>
    <property type="molecule type" value="Genomic_DNA"/>
</dbReference>
<dbReference type="OrthoDB" id="4174293at2759"/>
<dbReference type="VEuPathDB" id="FungiDB:EMCG_04660"/>
<sequence>MPVDRVQGRKEALVNMAFKTSCPPDVSAKSRVVAVCGVTNYENGAAQNENGESYTDIKTEAQVWLTTEEPKDLVMKNLRVVPRTILLERFLSTLHEQAILAARNDEQLIVFVFGHGDPSTHGVHIGGECKKPQDIPRLTMEQSKRALPPGVKVTLFTTACYSGNWLVQPNTNQATFLNLTGVPGAGIDEQTQSWSFSRNAGRACGSSIASAIVQSVIAIDEERDATGDILTHPTYMGLALRISETVSKIHSMAEEQCIHFSAQGDEWEAHFGKRTRFPLVRFKEAWESLRSLPPSGVQLGDHSNQGGAIS</sequence>
<organism evidence="1 2">
    <name type="scientific">[Emmonsia] crescens</name>
    <dbReference type="NCBI Taxonomy" id="73230"/>
    <lineage>
        <taxon>Eukaryota</taxon>
        <taxon>Fungi</taxon>
        <taxon>Dikarya</taxon>
        <taxon>Ascomycota</taxon>
        <taxon>Pezizomycotina</taxon>
        <taxon>Eurotiomycetes</taxon>
        <taxon>Eurotiomycetidae</taxon>
        <taxon>Onygenales</taxon>
        <taxon>Ajellomycetaceae</taxon>
        <taxon>Emergomyces</taxon>
    </lineage>
</organism>
<proteinExistence type="predicted"/>
<evidence type="ECO:0000313" key="2">
    <source>
        <dbReference type="Proteomes" id="UP000034164"/>
    </source>
</evidence>
<dbReference type="Proteomes" id="UP000034164">
    <property type="component" value="Unassembled WGS sequence"/>
</dbReference>
<comment type="caution">
    <text evidence="1">The sequence shown here is derived from an EMBL/GenBank/DDBJ whole genome shotgun (WGS) entry which is preliminary data.</text>
</comment>
<reference evidence="2" key="1">
    <citation type="journal article" date="2015" name="PLoS Genet.">
        <title>The dynamic genome and transcriptome of the human fungal pathogen Blastomyces and close relative Emmonsia.</title>
        <authorList>
            <person name="Munoz J.F."/>
            <person name="Gauthier G.M."/>
            <person name="Desjardins C.A."/>
            <person name="Gallo J.E."/>
            <person name="Holder J."/>
            <person name="Sullivan T.D."/>
            <person name="Marty A.J."/>
            <person name="Carmen J.C."/>
            <person name="Chen Z."/>
            <person name="Ding L."/>
            <person name="Gujja S."/>
            <person name="Magrini V."/>
            <person name="Misas E."/>
            <person name="Mitreva M."/>
            <person name="Priest M."/>
            <person name="Saif S."/>
            <person name="Whiston E.A."/>
            <person name="Young S."/>
            <person name="Zeng Q."/>
            <person name="Goldman W.E."/>
            <person name="Mardis E.R."/>
            <person name="Taylor J.W."/>
            <person name="McEwen J.G."/>
            <person name="Clay O.K."/>
            <person name="Klein B.S."/>
            <person name="Cuomo C.A."/>
        </authorList>
    </citation>
    <scope>NUCLEOTIDE SEQUENCE [LARGE SCALE GENOMIC DNA]</scope>
    <source>
        <strain evidence="2">UAMH 3008</strain>
    </source>
</reference>